<keyword evidence="5" id="KW-1185">Reference proteome</keyword>
<sequence length="372" mass="40624">MGTVSKLLLRSLIVALSVALLVPTSLARPAGATAGYGYDHARDCSNQFGLYSWCIEEDGRAGFTDAEQWSPYGFGYRNCTDWVATRVRHFGIAFSNGMGGGRFGNARNWDDNARTLGWTVSTTPRVRSIGVNESNHVAFVETVNADGTVNISEYNRGGTGQYGTRNGVRFDSYIYVPGLTQAPPPPPSDLSRYRITIVKWSGSSTTAWFVTPDLKRLWIPDGGTYNQLRARGFAGPYVLDAGTLDRMPDQRDQWVASGSSWGKNRTLRRGMSVRSSDGRYLFAMQDDGNLVLYAPSGRALWSTDRLTSAWRSQEFVIFQGDGNLVTYGGGRAIWASGTAGRGGDHFEVQGDGNLVVYAGSRPLWASNTAGRT</sequence>
<dbReference type="SMART" id="SM00108">
    <property type="entry name" value="B_lectin"/>
    <property type="match status" value="1"/>
</dbReference>
<feature type="domain" description="Bulb-type lectin" evidence="3">
    <location>
        <begin position="258"/>
        <end position="369"/>
    </location>
</feature>
<dbReference type="InterPro" id="IPR036426">
    <property type="entry name" value="Bulb-type_lectin_dom_sf"/>
</dbReference>
<dbReference type="InterPro" id="IPR001480">
    <property type="entry name" value="Bulb-type_lectin_dom"/>
</dbReference>
<protein>
    <submittedName>
        <fullName evidence="4">CHAP domain-containing protein</fullName>
    </submittedName>
</protein>
<feature type="signal peptide" evidence="1">
    <location>
        <begin position="1"/>
        <end position="27"/>
    </location>
</feature>
<evidence type="ECO:0000259" key="3">
    <source>
        <dbReference type="PROSITE" id="PS50927"/>
    </source>
</evidence>
<dbReference type="Pfam" id="PF05257">
    <property type="entry name" value="CHAP"/>
    <property type="match status" value="1"/>
</dbReference>
<evidence type="ECO:0000313" key="5">
    <source>
        <dbReference type="Proteomes" id="UP000283644"/>
    </source>
</evidence>
<evidence type="ECO:0000313" key="4">
    <source>
        <dbReference type="EMBL" id="RHW25430.1"/>
    </source>
</evidence>
<proteinExistence type="predicted"/>
<feature type="domain" description="Peptidase C51" evidence="2">
    <location>
        <begin position="54"/>
        <end position="177"/>
    </location>
</feature>
<dbReference type="InterPro" id="IPR038765">
    <property type="entry name" value="Papain-like_cys_pep_sf"/>
</dbReference>
<dbReference type="AlphaFoldDB" id="A0A417XYH8"/>
<dbReference type="RefSeq" id="WP_118926945.1">
    <property type="nucleotide sequence ID" value="NZ_QXGH01000024.1"/>
</dbReference>
<dbReference type="Proteomes" id="UP000283644">
    <property type="component" value="Unassembled WGS sequence"/>
</dbReference>
<accession>A0A417XYH8</accession>
<evidence type="ECO:0000256" key="1">
    <source>
        <dbReference type="SAM" id="SignalP"/>
    </source>
</evidence>
<reference evidence="4 5" key="1">
    <citation type="submission" date="2018-09" db="EMBL/GenBank/DDBJ databases">
        <title>Genome sequencing of Nocardioides immobilis CCTCC AB 2017083 for comparison to Nocardioides silvaticus.</title>
        <authorList>
            <person name="Li C."/>
            <person name="Wang G."/>
        </authorList>
    </citation>
    <scope>NUCLEOTIDE SEQUENCE [LARGE SCALE GENOMIC DNA]</scope>
    <source>
        <strain evidence="4 5">CCTCC AB 2017083</strain>
    </source>
</reference>
<organism evidence="4 5">
    <name type="scientific">Nocardioides immobilis</name>
    <dbReference type="NCBI Taxonomy" id="2049295"/>
    <lineage>
        <taxon>Bacteria</taxon>
        <taxon>Bacillati</taxon>
        <taxon>Actinomycetota</taxon>
        <taxon>Actinomycetes</taxon>
        <taxon>Propionibacteriales</taxon>
        <taxon>Nocardioidaceae</taxon>
        <taxon>Nocardioides</taxon>
    </lineage>
</organism>
<dbReference type="SUPFAM" id="SSF51110">
    <property type="entry name" value="alpha-D-mannose-specific plant lectins"/>
    <property type="match status" value="2"/>
</dbReference>
<keyword evidence="1" id="KW-0732">Signal</keyword>
<gene>
    <name evidence="4" type="ORF">D0Z08_19580</name>
</gene>
<dbReference type="Gene3D" id="2.90.10.10">
    <property type="entry name" value="Bulb-type lectin domain"/>
    <property type="match status" value="1"/>
</dbReference>
<dbReference type="PROSITE" id="PS50911">
    <property type="entry name" value="CHAP"/>
    <property type="match status" value="1"/>
</dbReference>
<dbReference type="InterPro" id="IPR007921">
    <property type="entry name" value="CHAP_dom"/>
</dbReference>
<dbReference type="EMBL" id="QXGH01000024">
    <property type="protein sequence ID" value="RHW25430.1"/>
    <property type="molecule type" value="Genomic_DNA"/>
</dbReference>
<dbReference type="Gene3D" id="2.90.10.30">
    <property type="match status" value="1"/>
</dbReference>
<evidence type="ECO:0000259" key="2">
    <source>
        <dbReference type="PROSITE" id="PS50911"/>
    </source>
</evidence>
<name>A0A417XYH8_9ACTN</name>
<dbReference type="SUPFAM" id="SSF54001">
    <property type="entry name" value="Cysteine proteinases"/>
    <property type="match status" value="1"/>
</dbReference>
<feature type="chain" id="PRO_5019465224" evidence="1">
    <location>
        <begin position="28"/>
        <end position="372"/>
    </location>
</feature>
<comment type="caution">
    <text evidence="4">The sequence shown here is derived from an EMBL/GenBank/DDBJ whole genome shotgun (WGS) entry which is preliminary data.</text>
</comment>
<dbReference type="OrthoDB" id="516973at2"/>
<dbReference type="Gene3D" id="3.90.1720.10">
    <property type="entry name" value="endopeptidase domain like (from Nostoc punctiforme)"/>
    <property type="match status" value="1"/>
</dbReference>
<dbReference type="PROSITE" id="PS50927">
    <property type="entry name" value="BULB_LECTIN"/>
    <property type="match status" value="1"/>
</dbReference>